<dbReference type="PANTHER" id="PTHR46093">
    <property type="entry name" value="ACYL-COA-BINDING DOMAIN-CONTAINING PROTEIN 5"/>
    <property type="match status" value="1"/>
</dbReference>
<dbReference type="OrthoDB" id="10251809at2759"/>
<keyword evidence="3" id="KW-0732">Signal</keyword>
<dbReference type="InterPro" id="IPR011043">
    <property type="entry name" value="Gal_Oxase/kelch_b-propeller"/>
</dbReference>
<keyword evidence="1" id="KW-0880">Kelch repeat</keyword>
<reference evidence="4 5" key="1">
    <citation type="journal article" date="2011" name="Proc. Natl. Acad. Sci. U.S.A.">
        <title>Niche of harmful alga Aureococcus anophagefferens revealed through ecogenomics.</title>
        <authorList>
            <person name="Gobler C.J."/>
            <person name="Berry D.L."/>
            <person name="Dyhrman S.T."/>
            <person name="Wilhelm S.W."/>
            <person name="Salamov A."/>
            <person name="Lobanov A.V."/>
            <person name="Zhang Y."/>
            <person name="Collier J.L."/>
            <person name="Wurch L.L."/>
            <person name="Kustka A.B."/>
            <person name="Dill B.D."/>
            <person name="Shah M."/>
            <person name="VerBerkmoes N.C."/>
            <person name="Kuo A."/>
            <person name="Terry A."/>
            <person name="Pangilinan J."/>
            <person name="Lindquist E.A."/>
            <person name="Lucas S."/>
            <person name="Paulsen I.T."/>
            <person name="Hattenrath-Lehmann T.K."/>
            <person name="Talmage S.C."/>
            <person name="Walker E.A."/>
            <person name="Koch F."/>
            <person name="Burson A.M."/>
            <person name="Marcoval M.A."/>
            <person name="Tang Y.Z."/>
            <person name="Lecleir G.R."/>
            <person name="Coyne K.J."/>
            <person name="Berg G.M."/>
            <person name="Bertrand E.M."/>
            <person name="Saito M.A."/>
            <person name="Gladyshev V.N."/>
            <person name="Grigoriev I.V."/>
        </authorList>
    </citation>
    <scope>NUCLEOTIDE SEQUENCE [LARGE SCALE GENOMIC DNA]</scope>
    <source>
        <strain evidence="5">CCMP 1984</strain>
    </source>
</reference>
<dbReference type="KEGG" id="aaf:AURANDRAFT_62212"/>
<dbReference type="PANTHER" id="PTHR46093:SF18">
    <property type="entry name" value="FIBRONECTIN TYPE-III DOMAIN-CONTAINING PROTEIN"/>
    <property type="match status" value="1"/>
</dbReference>
<dbReference type="AlphaFoldDB" id="F0Y2R8"/>
<feature type="signal peptide" evidence="3">
    <location>
        <begin position="1"/>
        <end position="16"/>
    </location>
</feature>
<dbReference type="GeneID" id="20223784"/>
<sequence length="323" mass="33036">MRLLLFALGTTTALRASWSPITSKIQPSPRSGAAATATTDGSVYLFGGYEEDEAGARTVVDDLWRYDADGWTRVATGGPGPRLCSALAAVGGELFLFGGWDPETEGTGGSILDDVWAYDIAAGRWESCAPVPGGPASRHVCCALAGGDVLVHTHRSETSVLLFDAATREWREQATSGPAPSSRGLHVAAAVDAGVVVFGGADKSGAMCADAFVLDVATWTWRALGATGPAGRAGAAAAPLDATSVVVAGGAARGDDGGLDPLGDVWVLDVAADAWRRADASGDFKPRNALVLCPSGGGFLVHGGWRPFVETYGDTLALDVSSS</sequence>
<organism evidence="5">
    <name type="scientific">Aureococcus anophagefferens</name>
    <name type="common">Harmful bloom alga</name>
    <dbReference type="NCBI Taxonomy" id="44056"/>
    <lineage>
        <taxon>Eukaryota</taxon>
        <taxon>Sar</taxon>
        <taxon>Stramenopiles</taxon>
        <taxon>Ochrophyta</taxon>
        <taxon>Pelagophyceae</taxon>
        <taxon>Pelagomonadales</taxon>
        <taxon>Pelagomonadaceae</taxon>
        <taxon>Aureococcus</taxon>
    </lineage>
</organism>
<gene>
    <name evidence="4" type="ORF">AURANDRAFT_62212</name>
</gene>
<dbReference type="eggNOG" id="KOG0379">
    <property type="taxonomic scope" value="Eukaryota"/>
</dbReference>
<evidence type="ECO:0000313" key="5">
    <source>
        <dbReference type="Proteomes" id="UP000002729"/>
    </source>
</evidence>
<accession>F0Y2R8</accession>
<evidence type="ECO:0000256" key="2">
    <source>
        <dbReference type="ARBA" id="ARBA00022737"/>
    </source>
</evidence>
<dbReference type="Proteomes" id="UP000002729">
    <property type="component" value="Unassembled WGS sequence"/>
</dbReference>
<feature type="chain" id="PRO_5003264364" evidence="3">
    <location>
        <begin position="17"/>
        <end position="323"/>
    </location>
</feature>
<keyword evidence="2" id="KW-0677">Repeat</keyword>
<dbReference type="InterPro" id="IPR015915">
    <property type="entry name" value="Kelch-typ_b-propeller"/>
</dbReference>
<name>F0Y2R8_AURAN</name>
<evidence type="ECO:0000256" key="3">
    <source>
        <dbReference type="SAM" id="SignalP"/>
    </source>
</evidence>
<dbReference type="SUPFAM" id="SSF50965">
    <property type="entry name" value="Galactose oxidase, central domain"/>
    <property type="match status" value="2"/>
</dbReference>
<keyword evidence="5" id="KW-1185">Reference proteome</keyword>
<protein>
    <submittedName>
        <fullName evidence="4">Expressed protein</fullName>
    </submittedName>
</protein>
<dbReference type="RefSeq" id="XP_009034336.1">
    <property type="nucleotide sequence ID" value="XM_009036088.1"/>
</dbReference>
<dbReference type="InterPro" id="IPR006652">
    <property type="entry name" value="Kelch_1"/>
</dbReference>
<evidence type="ECO:0000256" key="1">
    <source>
        <dbReference type="ARBA" id="ARBA00022441"/>
    </source>
</evidence>
<evidence type="ECO:0000313" key="4">
    <source>
        <dbReference type="EMBL" id="EGB10747.1"/>
    </source>
</evidence>
<dbReference type="Gene3D" id="2.120.10.80">
    <property type="entry name" value="Kelch-type beta propeller"/>
    <property type="match status" value="2"/>
</dbReference>
<dbReference type="Pfam" id="PF24681">
    <property type="entry name" value="Kelch_KLHDC2_KLHL20_DRC7"/>
    <property type="match status" value="1"/>
</dbReference>
<dbReference type="Pfam" id="PF01344">
    <property type="entry name" value="Kelch_1"/>
    <property type="match status" value="1"/>
</dbReference>
<proteinExistence type="predicted"/>
<dbReference type="OMA" id="WLVGGWD"/>
<dbReference type="InParanoid" id="F0Y2R8"/>
<dbReference type="EMBL" id="GL833123">
    <property type="protein sequence ID" value="EGB10747.1"/>
    <property type="molecule type" value="Genomic_DNA"/>
</dbReference>